<evidence type="ECO:0000256" key="1">
    <source>
        <dbReference type="SAM" id="MobiDB-lite"/>
    </source>
</evidence>
<organism evidence="3 4">
    <name type="scientific">Digitaria exilis</name>
    <dbReference type="NCBI Taxonomy" id="1010633"/>
    <lineage>
        <taxon>Eukaryota</taxon>
        <taxon>Viridiplantae</taxon>
        <taxon>Streptophyta</taxon>
        <taxon>Embryophyta</taxon>
        <taxon>Tracheophyta</taxon>
        <taxon>Spermatophyta</taxon>
        <taxon>Magnoliopsida</taxon>
        <taxon>Liliopsida</taxon>
        <taxon>Poales</taxon>
        <taxon>Poaceae</taxon>
        <taxon>PACMAD clade</taxon>
        <taxon>Panicoideae</taxon>
        <taxon>Panicodae</taxon>
        <taxon>Paniceae</taxon>
        <taxon>Anthephorinae</taxon>
        <taxon>Digitaria</taxon>
    </lineage>
</organism>
<reference evidence="3" key="1">
    <citation type="submission" date="2020-07" db="EMBL/GenBank/DDBJ databases">
        <title>Genome sequence and genetic diversity analysis of an under-domesticated orphan crop, white fonio (Digitaria exilis).</title>
        <authorList>
            <person name="Bennetzen J.L."/>
            <person name="Chen S."/>
            <person name="Ma X."/>
            <person name="Wang X."/>
            <person name="Yssel A.E.J."/>
            <person name="Chaluvadi S.R."/>
            <person name="Johnson M."/>
            <person name="Gangashetty P."/>
            <person name="Hamidou F."/>
            <person name="Sanogo M.D."/>
            <person name="Zwaenepoel A."/>
            <person name="Wallace J."/>
            <person name="Van De Peer Y."/>
            <person name="Van Deynze A."/>
        </authorList>
    </citation>
    <scope>NUCLEOTIDE SEQUENCE</scope>
    <source>
        <tissue evidence="3">Leaves</tissue>
    </source>
</reference>
<dbReference type="Proteomes" id="UP000636709">
    <property type="component" value="Unassembled WGS sequence"/>
</dbReference>
<protein>
    <recommendedName>
        <fullName evidence="2">KIB1-4 beta-propeller domain-containing protein</fullName>
    </recommendedName>
</protein>
<feature type="region of interest" description="Disordered" evidence="1">
    <location>
        <begin position="387"/>
        <end position="406"/>
    </location>
</feature>
<name>A0A835BPA1_9POAL</name>
<comment type="caution">
    <text evidence="3">The sequence shown here is derived from an EMBL/GenBank/DDBJ whole genome shotgun (WGS) entry which is preliminary data.</text>
</comment>
<dbReference type="InterPro" id="IPR005174">
    <property type="entry name" value="KIB1-4_b-propeller"/>
</dbReference>
<dbReference type="AlphaFoldDB" id="A0A835BPA1"/>
<gene>
    <name evidence="3" type="ORF">HU200_032417</name>
</gene>
<keyword evidence="4" id="KW-1185">Reference proteome</keyword>
<evidence type="ECO:0000313" key="4">
    <source>
        <dbReference type="Proteomes" id="UP000636709"/>
    </source>
</evidence>
<dbReference type="OrthoDB" id="618980at2759"/>
<accession>A0A835BPA1</accession>
<dbReference type="PANTHER" id="PTHR33110:SF24">
    <property type="entry name" value="DUF295 DOMAIN-CONTAINING PROTEIN"/>
    <property type="match status" value="1"/>
</dbReference>
<dbReference type="Pfam" id="PF03478">
    <property type="entry name" value="Beta-prop_KIB1-4"/>
    <property type="match status" value="1"/>
</dbReference>
<evidence type="ECO:0000259" key="2">
    <source>
        <dbReference type="Pfam" id="PF03478"/>
    </source>
</evidence>
<proteinExistence type="predicted"/>
<sequence length="492" mass="53804">MKRGVFNSHVRASRSRSRDAVTGLAAFRSVCRTWRAAVGPAPRLLLPRAGSASDPTLVFPLARGWSIVVDARDASCHLSHLATGAAAALPKLTNAVRDIYGHRPDAVRSWAFHRTYAAFTYSLRFAIHVPPDDSDPTAAAAGMTVMMYHLMHGRTGMLFCRPGDAAWTKVKKPNPLQHGCLRYGFFDFVYHDGKMFGMGGTNGQMAVYDAATLDVLHVVPTPPVPSKLSSKMYGRTTKMYGVAVDLEDYDYINLVSLPSKLILVMTSVKSSLPVAFNIFELRSTPDGGLTWHNMQDSKLECVYRLADDADVYSTKASWSSRAVPRRAHKIATPPPPTAHRAVIPPAPPDCPRRSHLFAPSRPLSPLRPLSLSPAGIVMYRSPRPVADTASLRSRPHPQASLPRPTAVAPVSLPRPFSLMPPAQPHHALLAPALLVPTAPQENGFAFDPTTMDGRMREDLINGDQFAEEESFSAEQFTEDETFNGQTSHLLLS</sequence>
<dbReference type="EMBL" id="JACEFO010001778">
    <property type="protein sequence ID" value="KAF8703598.1"/>
    <property type="molecule type" value="Genomic_DNA"/>
</dbReference>
<evidence type="ECO:0000313" key="3">
    <source>
        <dbReference type="EMBL" id="KAF8703598.1"/>
    </source>
</evidence>
<feature type="region of interest" description="Disordered" evidence="1">
    <location>
        <begin position="331"/>
        <end position="362"/>
    </location>
</feature>
<dbReference type="PANTHER" id="PTHR33110">
    <property type="entry name" value="F-BOX/KELCH-REPEAT PROTEIN-RELATED"/>
    <property type="match status" value="1"/>
</dbReference>
<feature type="domain" description="KIB1-4 beta-propeller" evidence="2">
    <location>
        <begin position="62"/>
        <end position="294"/>
    </location>
</feature>